<evidence type="ECO:0000259" key="3">
    <source>
        <dbReference type="SMART" id="SM00382"/>
    </source>
</evidence>
<dbReference type="PANTHER" id="PTHR20953">
    <property type="entry name" value="KINASE-RELATED"/>
    <property type="match status" value="1"/>
</dbReference>
<dbReference type="Pfam" id="PF19568">
    <property type="entry name" value="Spore_III_AA"/>
    <property type="match status" value="1"/>
</dbReference>
<feature type="domain" description="AAA+ ATPase" evidence="3">
    <location>
        <begin position="138"/>
        <end position="285"/>
    </location>
</feature>
<name>A0ABS2T1G3_9BACI</name>
<dbReference type="NCBIfam" id="TIGR02858">
    <property type="entry name" value="spore_III_AA"/>
    <property type="match status" value="1"/>
</dbReference>
<dbReference type="PANTHER" id="PTHR20953:SF3">
    <property type="entry name" value="P-LOOP CONTAINING NUCLEOSIDE TRIPHOSPHATE HYDROLASES SUPERFAMILY PROTEIN"/>
    <property type="match status" value="1"/>
</dbReference>
<dbReference type="InterPro" id="IPR045735">
    <property type="entry name" value="Spore_III_AA_AAA+_ATPase"/>
</dbReference>
<gene>
    <name evidence="4" type="ORF">JOC54_003593</name>
</gene>
<dbReference type="Gene3D" id="3.40.50.300">
    <property type="entry name" value="P-loop containing nucleotide triphosphate hydrolases"/>
    <property type="match status" value="1"/>
</dbReference>
<dbReference type="SUPFAM" id="SSF52540">
    <property type="entry name" value="P-loop containing nucleoside triphosphate hydrolases"/>
    <property type="match status" value="1"/>
</dbReference>
<sequence>MLNSITELLPPHVSDFVQTFPTVDIEKLEEVRMRIGQPIECLFSSKPIYSSALFSEEDSVYFLNQLSQYSMYAFEEELQKGYITIQGGHRVGLAGKTILENGVVKTIRPVSSFNIRVARQKIGVGEKLATELYDQRMGWRNALLIGPPQTGKTTVLRDLARIVSQGTKKIPSNKVAIVDERSEIAGSINGIPQHELGTRIDVLDGCPKAEGMMMMIRSMSPHVLIVDEIGREQDAQAILEARHAGVVVMASAHGRTYEEIAKRPVFKRLLELNAFDRVIELGRVPYPGYVKRVRLANQVATG</sequence>
<dbReference type="InterPro" id="IPR014217">
    <property type="entry name" value="Spore_III_AA"/>
</dbReference>
<keyword evidence="1" id="KW-0547">Nucleotide-binding</keyword>
<dbReference type="SMART" id="SM00382">
    <property type="entry name" value="AAA"/>
    <property type="match status" value="1"/>
</dbReference>
<keyword evidence="5" id="KW-1185">Reference proteome</keyword>
<proteinExistence type="predicted"/>
<accession>A0ABS2T1G3</accession>
<dbReference type="Proteomes" id="UP001179280">
    <property type="component" value="Unassembled WGS sequence"/>
</dbReference>
<reference evidence="4" key="1">
    <citation type="submission" date="2021-01" db="EMBL/GenBank/DDBJ databases">
        <title>Genomic Encyclopedia of Type Strains, Phase IV (KMG-IV): sequencing the most valuable type-strain genomes for metagenomic binning, comparative biology and taxonomic classification.</title>
        <authorList>
            <person name="Goeker M."/>
        </authorList>
    </citation>
    <scope>NUCLEOTIDE SEQUENCE</scope>
    <source>
        <strain evidence="4">DSM 21943</strain>
    </source>
</reference>
<protein>
    <submittedName>
        <fullName evidence="4">Stage III sporulation protein AA</fullName>
    </submittedName>
</protein>
<organism evidence="4 5">
    <name type="scientific">Shouchella xiaoxiensis</name>
    <dbReference type="NCBI Taxonomy" id="766895"/>
    <lineage>
        <taxon>Bacteria</taxon>
        <taxon>Bacillati</taxon>
        <taxon>Bacillota</taxon>
        <taxon>Bacilli</taxon>
        <taxon>Bacillales</taxon>
        <taxon>Bacillaceae</taxon>
        <taxon>Shouchella</taxon>
    </lineage>
</organism>
<dbReference type="EMBL" id="JAFBCV010000013">
    <property type="protein sequence ID" value="MBM7840312.1"/>
    <property type="molecule type" value="Genomic_DNA"/>
</dbReference>
<keyword evidence="2" id="KW-0067">ATP-binding</keyword>
<comment type="caution">
    <text evidence="4">The sequence shown here is derived from an EMBL/GenBank/DDBJ whole genome shotgun (WGS) entry which is preliminary data.</text>
</comment>
<evidence type="ECO:0000313" key="4">
    <source>
        <dbReference type="EMBL" id="MBM7840312.1"/>
    </source>
</evidence>
<evidence type="ECO:0000256" key="2">
    <source>
        <dbReference type="ARBA" id="ARBA00022840"/>
    </source>
</evidence>
<dbReference type="InterPro" id="IPR003593">
    <property type="entry name" value="AAA+_ATPase"/>
</dbReference>
<dbReference type="InterPro" id="IPR027417">
    <property type="entry name" value="P-loop_NTPase"/>
</dbReference>
<evidence type="ECO:0000256" key="1">
    <source>
        <dbReference type="ARBA" id="ARBA00022741"/>
    </source>
</evidence>
<evidence type="ECO:0000313" key="5">
    <source>
        <dbReference type="Proteomes" id="UP001179280"/>
    </source>
</evidence>
<dbReference type="RefSeq" id="WP_204467851.1">
    <property type="nucleotide sequence ID" value="NZ_JAFBCV010000013.1"/>
</dbReference>
<dbReference type="CDD" id="cd00009">
    <property type="entry name" value="AAA"/>
    <property type="match status" value="1"/>
</dbReference>